<organism evidence="8 9">
    <name type="scientific">Candidatus Cellulosilyticum pullistercoris</name>
    <dbReference type="NCBI Taxonomy" id="2838521"/>
    <lineage>
        <taxon>Bacteria</taxon>
        <taxon>Bacillati</taxon>
        <taxon>Bacillota</taxon>
        <taxon>Clostridia</taxon>
        <taxon>Lachnospirales</taxon>
        <taxon>Cellulosilyticaceae</taxon>
        <taxon>Cellulosilyticum</taxon>
    </lineage>
</organism>
<keyword evidence="3 7" id="KW-0732">Signal</keyword>
<protein>
    <submittedName>
        <fullName evidence="8">Metal ABC transporter substrate-binding protein</fullName>
    </submittedName>
</protein>
<dbReference type="PANTHER" id="PTHR30429">
    <property type="entry name" value="D-METHIONINE-BINDING LIPOPROTEIN METQ"/>
    <property type="match status" value="1"/>
</dbReference>
<dbReference type="PROSITE" id="PS51257">
    <property type="entry name" value="PROKAR_LIPOPROTEIN"/>
    <property type="match status" value="1"/>
</dbReference>
<feature type="signal peptide" evidence="7">
    <location>
        <begin position="1"/>
        <end position="29"/>
    </location>
</feature>
<reference evidence="8" key="1">
    <citation type="journal article" date="2021" name="PeerJ">
        <title>Extensive microbial diversity within the chicken gut microbiome revealed by metagenomics and culture.</title>
        <authorList>
            <person name="Gilroy R."/>
            <person name="Ravi A."/>
            <person name="Getino M."/>
            <person name="Pursley I."/>
            <person name="Horton D.L."/>
            <person name="Alikhan N.F."/>
            <person name="Baker D."/>
            <person name="Gharbi K."/>
            <person name="Hall N."/>
            <person name="Watson M."/>
            <person name="Adriaenssens E.M."/>
            <person name="Foster-Nyarko E."/>
            <person name="Jarju S."/>
            <person name="Secka A."/>
            <person name="Antonio M."/>
            <person name="Oren A."/>
            <person name="Chaudhuri R.R."/>
            <person name="La Ragione R."/>
            <person name="Hildebrand F."/>
            <person name="Pallen M.J."/>
        </authorList>
    </citation>
    <scope>NUCLEOTIDE SEQUENCE</scope>
    <source>
        <strain evidence="8">B5-657</strain>
    </source>
</reference>
<comment type="caution">
    <text evidence="8">The sequence shown here is derived from an EMBL/GenBank/DDBJ whole genome shotgun (WGS) entry which is preliminary data.</text>
</comment>
<dbReference type="PANTHER" id="PTHR30429:SF0">
    <property type="entry name" value="METHIONINE-BINDING LIPOPROTEIN METQ"/>
    <property type="match status" value="1"/>
</dbReference>
<keyword evidence="6" id="KW-0449">Lipoprotein</keyword>
<evidence type="ECO:0000313" key="8">
    <source>
        <dbReference type="EMBL" id="MBU3803269.1"/>
    </source>
</evidence>
<dbReference type="Pfam" id="PF03180">
    <property type="entry name" value="Lipoprotein_9"/>
    <property type="match status" value="1"/>
</dbReference>
<evidence type="ECO:0000256" key="4">
    <source>
        <dbReference type="ARBA" id="ARBA00023136"/>
    </source>
</evidence>
<comment type="subcellular location">
    <subcellularLocation>
        <location evidence="1">Membrane</location>
        <topology evidence="1">Lipid-anchor</topology>
    </subcellularLocation>
</comment>
<evidence type="ECO:0000256" key="5">
    <source>
        <dbReference type="ARBA" id="ARBA00023139"/>
    </source>
</evidence>
<proteinExistence type="inferred from homology"/>
<gene>
    <name evidence="8" type="ORF">H9872_00730</name>
</gene>
<dbReference type="Gene3D" id="3.40.190.10">
    <property type="entry name" value="Periplasmic binding protein-like II"/>
    <property type="match status" value="2"/>
</dbReference>
<evidence type="ECO:0000256" key="6">
    <source>
        <dbReference type="ARBA" id="ARBA00023288"/>
    </source>
</evidence>
<dbReference type="GO" id="GO:0016020">
    <property type="term" value="C:membrane"/>
    <property type="evidence" value="ECO:0007669"/>
    <property type="project" value="UniProtKB-SubCell"/>
</dbReference>
<evidence type="ECO:0000256" key="7">
    <source>
        <dbReference type="SAM" id="SignalP"/>
    </source>
</evidence>
<evidence type="ECO:0000256" key="2">
    <source>
        <dbReference type="ARBA" id="ARBA00008973"/>
    </source>
</evidence>
<feature type="chain" id="PRO_5038630770" evidence="7">
    <location>
        <begin position="30"/>
        <end position="289"/>
    </location>
</feature>
<keyword evidence="4" id="KW-0472">Membrane</keyword>
<accession>A0A9E2NK29</accession>
<keyword evidence="5" id="KW-0564">Palmitate</keyword>
<dbReference type="SUPFAM" id="SSF53850">
    <property type="entry name" value="Periplasmic binding protein-like II"/>
    <property type="match status" value="1"/>
</dbReference>
<reference evidence="8" key="2">
    <citation type="submission" date="2021-04" db="EMBL/GenBank/DDBJ databases">
        <authorList>
            <person name="Gilroy R."/>
        </authorList>
    </citation>
    <scope>NUCLEOTIDE SEQUENCE</scope>
    <source>
        <strain evidence="8">B5-657</strain>
    </source>
</reference>
<dbReference type="Proteomes" id="UP000824229">
    <property type="component" value="Unassembled WGS sequence"/>
</dbReference>
<evidence type="ECO:0000313" key="9">
    <source>
        <dbReference type="Proteomes" id="UP000824229"/>
    </source>
</evidence>
<dbReference type="EMBL" id="JAHLFQ010000015">
    <property type="protein sequence ID" value="MBU3803269.1"/>
    <property type="molecule type" value="Genomic_DNA"/>
</dbReference>
<name>A0A9E2NK29_9FIRM</name>
<evidence type="ECO:0000256" key="3">
    <source>
        <dbReference type="ARBA" id="ARBA00022729"/>
    </source>
</evidence>
<dbReference type="InterPro" id="IPR004872">
    <property type="entry name" value="Lipoprotein_NlpA"/>
</dbReference>
<evidence type="ECO:0000256" key="1">
    <source>
        <dbReference type="ARBA" id="ARBA00004635"/>
    </source>
</evidence>
<comment type="similarity">
    <text evidence="2">Belongs to the NlpA lipoprotein family.</text>
</comment>
<dbReference type="AlphaFoldDB" id="A0A9E2NK29"/>
<sequence>MKRNLLGKLSLVALGFSLLVGCGSNVSTAGTDNTQEKKTIKFGTCPGPYADMVKYALKPSLEAKGYTIEVIEFSDYVQPNLALSKGEIDANLFQHEVYFENFKTEHNLELTKLINVPTAGLGIYSNKYKDLSEVEEGATLTVPNDVTNLRRALKEVQNAGLLTIDETVDVTAFSEKDITSNPLNLVVTGVEAAQLPRTLDSADLAAVPGNFALAAGMDLSSAIYTETLAEEMKNIIAVQTKDKDAQFVKDIIDVVESEDFKNVIEGSDYDFSAFQKPEWYTAKWGNKAQ</sequence>